<dbReference type="FunFam" id="3.30.565.10:FF:000006">
    <property type="entry name" value="Sensor histidine kinase WalK"/>
    <property type="match status" value="1"/>
</dbReference>
<evidence type="ECO:0000256" key="3">
    <source>
        <dbReference type="ARBA" id="ARBA00012438"/>
    </source>
</evidence>
<organism evidence="11 12">
    <name type="scientific">Sedimentibacter saalensis</name>
    <dbReference type="NCBI Taxonomy" id="130788"/>
    <lineage>
        <taxon>Bacteria</taxon>
        <taxon>Bacillati</taxon>
        <taxon>Bacillota</taxon>
        <taxon>Tissierellia</taxon>
        <taxon>Sedimentibacter</taxon>
    </lineage>
</organism>
<dbReference type="Pfam" id="PF02518">
    <property type="entry name" value="HATPase_c"/>
    <property type="match status" value="1"/>
</dbReference>
<dbReference type="InterPro" id="IPR005467">
    <property type="entry name" value="His_kinase_dom"/>
</dbReference>
<dbReference type="GO" id="GO:0016036">
    <property type="term" value="P:cellular response to phosphate starvation"/>
    <property type="evidence" value="ECO:0007669"/>
    <property type="project" value="TreeGrafter"/>
</dbReference>
<reference evidence="11 12" key="1">
    <citation type="submission" date="2019-07" db="EMBL/GenBank/DDBJ databases">
        <title>Genomic Encyclopedia of Type Strains, Phase I: the one thousand microbial genomes (KMG-I) project.</title>
        <authorList>
            <person name="Kyrpides N."/>
        </authorList>
    </citation>
    <scope>NUCLEOTIDE SEQUENCE [LARGE SCALE GENOMIC DNA]</scope>
    <source>
        <strain evidence="11 12">DSM 13558</strain>
    </source>
</reference>
<dbReference type="PANTHER" id="PTHR45453:SF1">
    <property type="entry name" value="PHOSPHATE REGULON SENSOR PROTEIN PHOR"/>
    <property type="match status" value="1"/>
</dbReference>
<dbReference type="InterPro" id="IPR003661">
    <property type="entry name" value="HisK_dim/P_dom"/>
</dbReference>
<keyword evidence="12" id="KW-1185">Reference proteome</keyword>
<dbReference type="Proteomes" id="UP000315343">
    <property type="component" value="Unassembled WGS sequence"/>
</dbReference>
<evidence type="ECO:0000313" key="12">
    <source>
        <dbReference type="Proteomes" id="UP000315343"/>
    </source>
</evidence>
<dbReference type="InterPro" id="IPR050351">
    <property type="entry name" value="BphY/WalK/GraS-like"/>
</dbReference>
<dbReference type="SUPFAM" id="SSF47384">
    <property type="entry name" value="Homodimeric domain of signal transducing histidine kinase"/>
    <property type="match status" value="1"/>
</dbReference>
<dbReference type="RefSeq" id="WP_145084654.1">
    <property type="nucleotide sequence ID" value="NZ_JAYFNS010000014.1"/>
</dbReference>
<comment type="caution">
    <text evidence="11">The sequence shown here is derived from an EMBL/GenBank/DDBJ whole genome shotgun (WGS) entry which is preliminary data.</text>
</comment>
<dbReference type="Gene3D" id="3.30.565.10">
    <property type="entry name" value="Histidine kinase-like ATPase, C-terminal domain"/>
    <property type="match status" value="1"/>
</dbReference>
<dbReference type="Pfam" id="PF00512">
    <property type="entry name" value="HisKA"/>
    <property type="match status" value="1"/>
</dbReference>
<keyword evidence="5" id="KW-0808">Transferase</keyword>
<evidence type="ECO:0000256" key="7">
    <source>
        <dbReference type="ARBA" id="ARBA00023012"/>
    </source>
</evidence>
<evidence type="ECO:0000256" key="6">
    <source>
        <dbReference type="ARBA" id="ARBA00022777"/>
    </source>
</evidence>
<keyword evidence="9" id="KW-1133">Transmembrane helix</keyword>
<keyword evidence="9" id="KW-0812">Transmembrane</keyword>
<dbReference type="InterPro" id="IPR004358">
    <property type="entry name" value="Sig_transdc_His_kin-like_C"/>
</dbReference>
<evidence type="ECO:0000259" key="10">
    <source>
        <dbReference type="PROSITE" id="PS50109"/>
    </source>
</evidence>
<dbReference type="InterPro" id="IPR036097">
    <property type="entry name" value="HisK_dim/P_sf"/>
</dbReference>
<evidence type="ECO:0000256" key="5">
    <source>
        <dbReference type="ARBA" id="ARBA00022679"/>
    </source>
</evidence>
<dbReference type="FunFam" id="1.10.287.130:FF:000001">
    <property type="entry name" value="Two-component sensor histidine kinase"/>
    <property type="match status" value="1"/>
</dbReference>
<dbReference type="Gene3D" id="1.10.287.130">
    <property type="match status" value="1"/>
</dbReference>
<dbReference type="EC" id="2.7.13.3" evidence="3"/>
<dbReference type="EMBL" id="VLKH01000008">
    <property type="protein sequence ID" value="TWH78686.1"/>
    <property type="molecule type" value="Genomic_DNA"/>
</dbReference>
<feature type="domain" description="Histidine kinase" evidence="10">
    <location>
        <begin position="211"/>
        <end position="423"/>
    </location>
</feature>
<dbReference type="InterPro" id="IPR003594">
    <property type="entry name" value="HATPase_dom"/>
</dbReference>
<dbReference type="GO" id="GO:0004721">
    <property type="term" value="F:phosphoprotein phosphatase activity"/>
    <property type="evidence" value="ECO:0007669"/>
    <property type="project" value="TreeGrafter"/>
</dbReference>
<keyword evidence="6" id="KW-0418">Kinase</keyword>
<gene>
    <name evidence="11" type="ORF">LY60_02714</name>
</gene>
<dbReference type="AlphaFoldDB" id="A0A562J698"/>
<keyword evidence="8 9" id="KW-0472">Membrane</keyword>
<comment type="catalytic activity">
    <reaction evidence="1">
        <text>ATP + protein L-histidine = ADP + protein N-phospho-L-histidine.</text>
        <dbReference type="EC" id="2.7.13.3"/>
    </reaction>
</comment>
<keyword evidence="4" id="KW-0597">Phosphoprotein</keyword>
<dbReference type="CDD" id="cd00082">
    <property type="entry name" value="HisKA"/>
    <property type="match status" value="1"/>
</dbReference>
<dbReference type="OrthoDB" id="9813151at2"/>
<protein>
    <recommendedName>
        <fullName evidence="3">histidine kinase</fullName>
        <ecNumber evidence="3">2.7.13.3</ecNumber>
    </recommendedName>
</protein>
<dbReference type="PROSITE" id="PS50109">
    <property type="entry name" value="HIS_KIN"/>
    <property type="match status" value="1"/>
</dbReference>
<dbReference type="GO" id="GO:0005886">
    <property type="term" value="C:plasma membrane"/>
    <property type="evidence" value="ECO:0007669"/>
    <property type="project" value="TreeGrafter"/>
</dbReference>
<evidence type="ECO:0000256" key="9">
    <source>
        <dbReference type="SAM" id="Phobius"/>
    </source>
</evidence>
<dbReference type="PANTHER" id="PTHR45453">
    <property type="entry name" value="PHOSPHATE REGULON SENSOR PROTEIN PHOR"/>
    <property type="match status" value="1"/>
</dbReference>
<feature type="transmembrane region" description="Helical" evidence="9">
    <location>
        <begin position="12"/>
        <end position="36"/>
    </location>
</feature>
<proteinExistence type="predicted"/>
<comment type="subcellular location">
    <subcellularLocation>
        <location evidence="2">Membrane</location>
    </subcellularLocation>
</comment>
<dbReference type="SMART" id="SM00387">
    <property type="entry name" value="HATPase_c"/>
    <property type="match status" value="1"/>
</dbReference>
<evidence type="ECO:0000256" key="1">
    <source>
        <dbReference type="ARBA" id="ARBA00000085"/>
    </source>
</evidence>
<evidence type="ECO:0000256" key="4">
    <source>
        <dbReference type="ARBA" id="ARBA00022553"/>
    </source>
</evidence>
<dbReference type="PRINTS" id="PR00344">
    <property type="entry name" value="BCTRLSENSOR"/>
</dbReference>
<dbReference type="SMART" id="SM00388">
    <property type="entry name" value="HisKA"/>
    <property type="match status" value="1"/>
</dbReference>
<dbReference type="GO" id="GO:0000155">
    <property type="term" value="F:phosphorelay sensor kinase activity"/>
    <property type="evidence" value="ECO:0007669"/>
    <property type="project" value="InterPro"/>
</dbReference>
<feature type="transmembrane region" description="Helical" evidence="9">
    <location>
        <begin position="170"/>
        <end position="190"/>
    </location>
</feature>
<name>A0A562J698_9FIRM</name>
<evidence type="ECO:0000313" key="11">
    <source>
        <dbReference type="EMBL" id="TWH78686.1"/>
    </source>
</evidence>
<dbReference type="InterPro" id="IPR036890">
    <property type="entry name" value="HATPase_C_sf"/>
</dbReference>
<keyword evidence="7" id="KW-0902">Two-component regulatory system</keyword>
<evidence type="ECO:0000256" key="2">
    <source>
        <dbReference type="ARBA" id="ARBA00004370"/>
    </source>
</evidence>
<evidence type="ECO:0000256" key="8">
    <source>
        <dbReference type="ARBA" id="ARBA00023136"/>
    </source>
</evidence>
<dbReference type="SUPFAM" id="SSF55874">
    <property type="entry name" value="ATPase domain of HSP90 chaperone/DNA topoisomerase II/histidine kinase"/>
    <property type="match status" value="1"/>
</dbReference>
<accession>A0A562J698</accession>
<sequence>MFRRLHFKLTAYMGLILIVFMFFVATGIYSFTRIVYEDGNKDLMETEAIRIYTYRSMTYSGFMLNGSFLQRFGPSVALMGTQKLDACYVIYDKNLRRVYSEENEIAIADDIKSLAEKSLQDKQDSFVTKKIGRFNYRIYTKFFNDMNGKSVVQVYQSTINEDILWSFLKTVLFVTGITGMAILLCISYAFTGQAIKPIRDTWMRQREFVADASHELRTPLTVIQTNLDVVLSDEEGTVDENEMWLSNAYSETRVMAKLIDELLILAKADANEEKLDISEFSFSEIVENVCQNMEIIAKKKGIDFQLNLEDDVMIRADYDKVRRLVVILVDNAVKYTEKGKVTVSLYTDKNKKKYFTVEDTGIGIAAKDIDRIFDRFYRADKARHREGGTGLGLSIAKWIADVHRYSLTVESTINVGSKFTLRM</sequence>